<accession>A0A5C6RVG2</accession>
<dbReference type="GO" id="GO:0046872">
    <property type="term" value="F:metal ion binding"/>
    <property type="evidence" value="ECO:0007669"/>
    <property type="project" value="InterPro"/>
</dbReference>
<name>A0A5C6RVG2_9FLAO</name>
<dbReference type="EMBL" id="VOOS01000002">
    <property type="protein sequence ID" value="TXB66034.1"/>
    <property type="molecule type" value="Genomic_DNA"/>
</dbReference>
<protein>
    <submittedName>
        <fullName evidence="1">Tryptophan 2,3-dioxygenase</fullName>
    </submittedName>
</protein>
<dbReference type="GO" id="GO:0019441">
    <property type="term" value="P:L-tryptophan catabolic process to kynurenine"/>
    <property type="evidence" value="ECO:0007669"/>
    <property type="project" value="InterPro"/>
</dbReference>
<dbReference type="AlphaFoldDB" id="A0A5C6RVG2"/>
<comment type="caution">
    <text evidence="1">The sequence shown here is derived from an EMBL/GenBank/DDBJ whole genome shotgun (WGS) entry which is preliminary data.</text>
</comment>
<dbReference type="Pfam" id="PF03301">
    <property type="entry name" value="Trp_dioxygenase"/>
    <property type="match status" value="1"/>
</dbReference>
<dbReference type="OrthoDB" id="9776847at2"/>
<dbReference type="Gene3D" id="1.20.58.480">
    <property type="match status" value="1"/>
</dbReference>
<keyword evidence="1" id="KW-0560">Oxidoreductase</keyword>
<keyword evidence="1" id="KW-0223">Dioxygenase</keyword>
<proteinExistence type="predicted"/>
<dbReference type="PANTHER" id="PTHR10138">
    <property type="entry name" value="TRYPTOPHAN 2,3-DIOXYGENASE"/>
    <property type="match status" value="1"/>
</dbReference>
<dbReference type="GO" id="GO:0020037">
    <property type="term" value="F:heme binding"/>
    <property type="evidence" value="ECO:0007669"/>
    <property type="project" value="InterPro"/>
</dbReference>
<dbReference type="InterPro" id="IPR037217">
    <property type="entry name" value="Trp/Indoleamine_2_3_dOase-like"/>
</dbReference>
<dbReference type="Proteomes" id="UP000321721">
    <property type="component" value="Unassembled WGS sequence"/>
</dbReference>
<evidence type="ECO:0000313" key="1">
    <source>
        <dbReference type="EMBL" id="TXB66034.1"/>
    </source>
</evidence>
<dbReference type="InterPro" id="IPR004981">
    <property type="entry name" value="Trp_2_3_dOase"/>
</dbReference>
<dbReference type="SUPFAM" id="SSF140959">
    <property type="entry name" value="Indolic compounds 2,3-dioxygenase-like"/>
    <property type="match status" value="1"/>
</dbReference>
<keyword evidence="2" id="KW-1185">Reference proteome</keyword>
<organism evidence="1 2">
    <name type="scientific">Vicingus serpentipes</name>
    <dbReference type="NCBI Taxonomy" id="1926625"/>
    <lineage>
        <taxon>Bacteria</taxon>
        <taxon>Pseudomonadati</taxon>
        <taxon>Bacteroidota</taxon>
        <taxon>Flavobacteriia</taxon>
        <taxon>Flavobacteriales</taxon>
        <taxon>Vicingaceae</taxon>
        <taxon>Vicingus</taxon>
    </lineage>
</organism>
<dbReference type="RefSeq" id="WP_147099427.1">
    <property type="nucleotide sequence ID" value="NZ_VOOS01000002.1"/>
</dbReference>
<dbReference type="GO" id="GO:0004833">
    <property type="term" value="F:L-tryptophan 2,3-dioxygenase activity"/>
    <property type="evidence" value="ECO:0007669"/>
    <property type="project" value="InterPro"/>
</dbReference>
<gene>
    <name evidence="1" type="ORF">FRY74_05545</name>
</gene>
<sequence length="307" mass="36069">MSDYSELISKIENKYKKLGQDPEAYFKGLLHAKPINYWDYIQVDTLLSLQKTRTDFPDETVFVMYHQVTELLLNMMTHEMKQVCNHENLTASYFINKLGRMNRYIQMLANSFDVMRLGMDPEQYNEFRFTLTPASGFQCASFREAEIFSTDVKNLVDPRFKKGIKNESDFKELFGKIYWQAAGTDFKSGEKSLLLKAFEDKYLGHFIEMAEEYKGKNLWQKYVALPESEKNNPELIQAMKDLDIEFNIKWPIVHLNAARKYLGGGDDATEATGGSDWQKYLHPMYQRRIFFPGIWSEDELENWAKDY</sequence>
<dbReference type="PANTHER" id="PTHR10138:SF0">
    <property type="entry name" value="TRYPTOPHAN 2,3-DIOXYGENASE"/>
    <property type="match status" value="1"/>
</dbReference>
<evidence type="ECO:0000313" key="2">
    <source>
        <dbReference type="Proteomes" id="UP000321721"/>
    </source>
</evidence>
<dbReference type="GO" id="GO:0019442">
    <property type="term" value="P:L-tryptophan catabolic process to acetyl-CoA"/>
    <property type="evidence" value="ECO:0007669"/>
    <property type="project" value="TreeGrafter"/>
</dbReference>
<reference evidence="1 2" key="1">
    <citation type="submission" date="2019-08" db="EMBL/GenBank/DDBJ databases">
        <title>Genome of Vicingus serpentipes NCIMB 15042.</title>
        <authorList>
            <person name="Bowman J.P."/>
        </authorList>
    </citation>
    <scope>NUCLEOTIDE SEQUENCE [LARGE SCALE GENOMIC DNA]</scope>
    <source>
        <strain evidence="1 2">NCIMB 15042</strain>
    </source>
</reference>